<dbReference type="STRING" id="572036.SAMN05661099_0706"/>
<dbReference type="Proteomes" id="UP000189981">
    <property type="component" value="Unassembled WGS sequence"/>
</dbReference>
<dbReference type="PANTHER" id="PTHR12558">
    <property type="entry name" value="CELL DIVISION CYCLE 16,23,27"/>
    <property type="match status" value="1"/>
</dbReference>
<feature type="chain" id="PRO_5013001721" evidence="1">
    <location>
        <begin position="22"/>
        <end position="368"/>
    </location>
</feature>
<name>A0A1T5AHR1_9SPHI</name>
<keyword evidence="1" id="KW-0732">Signal</keyword>
<evidence type="ECO:0000256" key="1">
    <source>
        <dbReference type="SAM" id="SignalP"/>
    </source>
</evidence>
<dbReference type="InterPro" id="IPR019734">
    <property type="entry name" value="TPR_rpt"/>
</dbReference>
<dbReference type="InterPro" id="IPR011990">
    <property type="entry name" value="TPR-like_helical_dom_sf"/>
</dbReference>
<protein>
    <submittedName>
        <fullName evidence="2">Tetratricopeptide repeat-containing protein</fullName>
    </submittedName>
</protein>
<dbReference type="AlphaFoldDB" id="A0A1T5AHR1"/>
<feature type="signal peptide" evidence="1">
    <location>
        <begin position="1"/>
        <end position="21"/>
    </location>
</feature>
<dbReference type="OrthoDB" id="747875at2"/>
<proteinExistence type="predicted"/>
<sequence length="368" mass="42230">MKGIFIFLLSIMLLFIAPLQAQTLITKDAMNSYAKYSKSKDIKDLEAARKLIDDAFKTKSDSNAFKNNLIRSLVYSTLARADSNLKLKYSKDPLEVAKFSLKFIKASKSASDASYEIDYINGQLQQVYLYRANTSFKERRFTDALKYFTILDSLDKNNYSITHNLALLHQEVGNYEGSISYYIKLIRQKPKPEYYLVLANLYDARGEELAAVNSLKAGSEAFPENRDLIFKLINLLVNRNDYAEIAKFTERALKLDEYNVNLNYLAGFANEMVGNTLKAEEYYKAVLNINPNNYEGNYALGLLYLNLYLRDTSKNSVLYVSKYYLSKANEIDPNELKSLTSLSVLYKHTGDNIELQRINNRINQLKLN</sequence>
<evidence type="ECO:0000313" key="2">
    <source>
        <dbReference type="EMBL" id="SKB34163.1"/>
    </source>
</evidence>
<keyword evidence="3" id="KW-1185">Reference proteome</keyword>
<gene>
    <name evidence="2" type="ORF">SAMN05661099_0706</name>
</gene>
<dbReference type="SMART" id="SM00028">
    <property type="entry name" value="TPR"/>
    <property type="match status" value="5"/>
</dbReference>
<evidence type="ECO:0000313" key="3">
    <source>
        <dbReference type="Proteomes" id="UP000189981"/>
    </source>
</evidence>
<reference evidence="3" key="1">
    <citation type="submission" date="2017-02" db="EMBL/GenBank/DDBJ databases">
        <authorList>
            <person name="Varghese N."/>
            <person name="Submissions S."/>
        </authorList>
    </citation>
    <scope>NUCLEOTIDE SEQUENCE [LARGE SCALE GENOMIC DNA]</scope>
    <source>
        <strain evidence="3">DSM 22385</strain>
    </source>
</reference>
<dbReference type="EMBL" id="FUYR01000001">
    <property type="protein sequence ID" value="SKB34163.1"/>
    <property type="molecule type" value="Genomic_DNA"/>
</dbReference>
<organism evidence="2 3">
    <name type="scientific">Daejeonella lutea</name>
    <dbReference type="NCBI Taxonomy" id="572036"/>
    <lineage>
        <taxon>Bacteria</taxon>
        <taxon>Pseudomonadati</taxon>
        <taxon>Bacteroidota</taxon>
        <taxon>Sphingobacteriia</taxon>
        <taxon>Sphingobacteriales</taxon>
        <taxon>Sphingobacteriaceae</taxon>
        <taxon>Daejeonella</taxon>
    </lineage>
</organism>
<dbReference type="Gene3D" id="1.25.40.10">
    <property type="entry name" value="Tetratricopeptide repeat domain"/>
    <property type="match status" value="2"/>
</dbReference>
<dbReference type="PANTHER" id="PTHR12558:SF13">
    <property type="entry name" value="CELL DIVISION CYCLE PROTEIN 27 HOMOLOG"/>
    <property type="match status" value="1"/>
</dbReference>
<accession>A0A1T5AHR1</accession>
<dbReference type="SUPFAM" id="SSF48452">
    <property type="entry name" value="TPR-like"/>
    <property type="match status" value="2"/>
</dbReference>
<dbReference type="Pfam" id="PF13429">
    <property type="entry name" value="TPR_15"/>
    <property type="match status" value="1"/>
</dbReference>